<gene>
    <name evidence="1" type="ORF">B0H17DRAFT_1141524</name>
</gene>
<protein>
    <submittedName>
        <fullName evidence="1">Uncharacterized protein</fullName>
    </submittedName>
</protein>
<proteinExistence type="predicted"/>
<evidence type="ECO:0000313" key="2">
    <source>
        <dbReference type="Proteomes" id="UP001221757"/>
    </source>
</evidence>
<name>A0AAD7CZP0_MYCRO</name>
<accession>A0AAD7CZP0</accession>
<dbReference type="AlphaFoldDB" id="A0AAD7CZP0"/>
<dbReference type="Proteomes" id="UP001221757">
    <property type="component" value="Unassembled WGS sequence"/>
</dbReference>
<evidence type="ECO:0000313" key="1">
    <source>
        <dbReference type="EMBL" id="KAJ7671174.1"/>
    </source>
</evidence>
<comment type="caution">
    <text evidence="1">The sequence shown here is derived from an EMBL/GenBank/DDBJ whole genome shotgun (WGS) entry which is preliminary data.</text>
</comment>
<dbReference type="EMBL" id="JARKIE010000174">
    <property type="protein sequence ID" value="KAJ7671174.1"/>
    <property type="molecule type" value="Genomic_DNA"/>
</dbReference>
<reference evidence="1" key="1">
    <citation type="submission" date="2023-03" db="EMBL/GenBank/DDBJ databases">
        <title>Massive genome expansion in bonnet fungi (Mycena s.s.) driven by repeated elements and novel gene families across ecological guilds.</title>
        <authorList>
            <consortium name="Lawrence Berkeley National Laboratory"/>
            <person name="Harder C.B."/>
            <person name="Miyauchi S."/>
            <person name="Viragh M."/>
            <person name="Kuo A."/>
            <person name="Thoen E."/>
            <person name="Andreopoulos B."/>
            <person name="Lu D."/>
            <person name="Skrede I."/>
            <person name="Drula E."/>
            <person name="Henrissat B."/>
            <person name="Morin E."/>
            <person name="Kohler A."/>
            <person name="Barry K."/>
            <person name="LaButti K."/>
            <person name="Morin E."/>
            <person name="Salamov A."/>
            <person name="Lipzen A."/>
            <person name="Mereny Z."/>
            <person name="Hegedus B."/>
            <person name="Baldrian P."/>
            <person name="Stursova M."/>
            <person name="Weitz H."/>
            <person name="Taylor A."/>
            <person name="Grigoriev I.V."/>
            <person name="Nagy L.G."/>
            <person name="Martin F."/>
            <person name="Kauserud H."/>
        </authorList>
    </citation>
    <scope>NUCLEOTIDE SEQUENCE</scope>
    <source>
        <strain evidence="1">CBHHK067</strain>
    </source>
</reference>
<sequence>MDLPPEAGRQHLSRPFLKPTFESDTLIVPADEVLPGTPIAATSVDGVFADASVSRALRNLDFINTGGPDPYILLQIFSPKLVVSKYIWTNGIGFQGGPNCALCLTTSGFIAASGQYLYTAENTAAGAPSTLNGAGAPGNPTEANKVAGVWQLGVMN</sequence>
<organism evidence="1 2">
    <name type="scientific">Mycena rosella</name>
    <name type="common">Pink bonnet</name>
    <name type="synonym">Agaricus rosellus</name>
    <dbReference type="NCBI Taxonomy" id="1033263"/>
    <lineage>
        <taxon>Eukaryota</taxon>
        <taxon>Fungi</taxon>
        <taxon>Dikarya</taxon>
        <taxon>Basidiomycota</taxon>
        <taxon>Agaricomycotina</taxon>
        <taxon>Agaricomycetes</taxon>
        <taxon>Agaricomycetidae</taxon>
        <taxon>Agaricales</taxon>
        <taxon>Marasmiineae</taxon>
        <taxon>Mycenaceae</taxon>
        <taxon>Mycena</taxon>
    </lineage>
</organism>
<keyword evidence="2" id="KW-1185">Reference proteome</keyword>